<keyword evidence="1" id="KW-0805">Transcription regulation</keyword>
<organism evidence="4 5">
    <name type="scientific">Rhizobium changzhiense</name>
    <dbReference type="NCBI Taxonomy" id="2692317"/>
    <lineage>
        <taxon>Bacteria</taxon>
        <taxon>Pseudomonadati</taxon>
        <taxon>Pseudomonadota</taxon>
        <taxon>Alphaproteobacteria</taxon>
        <taxon>Hyphomicrobiales</taxon>
        <taxon>Rhizobiaceae</taxon>
        <taxon>Rhizobium/Agrobacterium group</taxon>
        <taxon>Rhizobium</taxon>
    </lineage>
</organism>
<dbReference type="PANTHER" id="PTHR47506:SF6">
    <property type="entry name" value="HTH-TYPE TRANSCRIPTIONAL REPRESSOR NEMR"/>
    <property type="match status" value="1"/>
</dbReference>
<evidence type="ECO:0000256" key="2">
    <source>
        <dbReference type="ARBA" id="ARBA00023163"/>
    </source>
</evidence>
<accession>A0A7Z0UDJ4</accession>
<proteinExistence type="predicted"/>
<reference evidence="5 6" key="1">
    <citation type="submission" date="2020-07" db="EMBL/GenBank/DDBJ databases">
        <authorList>
            <person name="Sun Q."/>
        </authorList>
    </citation>
    <scope>NUCLEOTIDE SEQUENCE [LARGE SCALE GENOMIC DNA]</scope>
    <source>
        <strain evidence="4 5">WYCCWR 11290</strain>
        <strain evidence="3 6">WYCCWR 11317</strain>
    </source>
</reference>
<sequence length="83" mass="9494">MPKASFYNHFASKEAFGAEVMEAYFDRNEGKLRDFCAIKMSRPVKLEAYFDERIEAFREAVFTKGCLLGNLSAEPTRACRFPA</sequence>
<comment type="caution">
    <text evidence="4">The sequence shown here is derived from an EMBL/GenBank/DDBJ whole genome shotgun (WGS) entry which is preliminary data.</text>
</comment>
<dbReference type="Proteomes" id="UP000539787">
    <property type="component" value="Unassembled WGS sequence"/>
</dbReference>
<dbReference type="AlphaFoldDB" id="A0A7Z0UDJ4"/>
<evidence type="ECO:0000313" key="6">
    <source>
        <dbReference type="Proteomes" id="UP000539787"/>
    </source>
</evidence>
<gene>
    <name evidence="4" type="ORF">HX900_22360</name>
    <name evidence="3" type="ORF">HX902_00525</name>
</gene>
<dbReference type="EMBL" id="JACGBJ010000001">
    <property type="protein sequence ID" value="MBA5800130.1"/>
    <property type="molecule type" value="Genomic_DNA"/>
</dbReference>
<dbReference type="Proteomes" id="UP000532162">
    <property type="component" value="Unassembled WGS sequence"/>
</dbReference>
<evidence type="ECO:0000256" key="1">
    <source>
        <dbReference type="ARBA" id="ARBA00023015"/>
    </source>
</evidence>
<keyword evidence="2" id="KW-0804">Transcription</keyword>
<keyword evidence="6" id="KW-1185">Reference proteome</keyword>
<dbReference type="Gene3D" id="1.10.357.10">
    <property type="entry name" value="Tetracycline Repressor, domain 2"/>
    <property type="match status" value="1"/>
</dbReference>
<dbReference type="InterPro" id="IPR009057">
    <property type="entry name" value="Homeodomain-like_sf"/>
</dbReference>
<protein>
    <submittedName>
        <fullName evidence="4">TetR/AcrR family transcriptional regulator</fullName>
    </submittedName>
</protein>
<name>A0A7Z0UDJ4_9HYPH</name>
<dbReference type="PANTHER" id="PTHR47506">
    <property type="entry name" value="TRANSCRIPTIONAL REGULATORY PROTEIN"/>
    <property type="match status" value="1"/>
</dbReference>
<evidence type="ECO:0000313" key="4">
    <source>
        <dbReference type="EMBL" id="NZD63815.1"/>
    </source>
</evidence>
<evidence type="ECO:0000313" key="3">
    <source>
        <dbReference type="EMBL" id="MBA5800130.1"/>
    </source>
</evidence>
<dbReference type="SUPFAM" id="SSF46689">
    <property type="entry name" value="Homeodomain-like"/>
    <property type="match status" value="1"/>
</dbReference>
<dbReference type="EMBL" id="JACCPJ010000006">
    <property type="protein sequence ID" value="NZD63815.1"/>
    <property type="molecule type" value="Genomic_DNA"/>
</dbReference>
<evidence type="ECO:0000313" key="5">
    <source>
        <dbReference type="Proteomes" id="UP000532162"/>
    </source>
</evidence>
<dbReference type="RefSeq" id="WP_180695868.1">
    <property type="nucleotide sequence ID" value="NZ_JACCPJ010000006.1"/>
</dbReference>